<name>A0A7J6JTL9_TOXGO</name>
<dbReference type="Proteomes" id="UP000557509">
    <property type="component" value="Unassembled WGS sequence"/>
</dbReference>
<sequence>MNLRESYSGSATQIGQGLPVLALLSQQLYRFQRLHRIQWKLDRSKRYEGGRSSPQRTTSVVVQETPGDNEVKLRNGHRATRSGGHTPSRHRACAGVIDEPAWIDI</sequence>
<dbReference type="EMBL" id="JAAUHK010000197">
    <property type="protein sequence ID" value="KAF4638228.1"/>
    <property type="molecule type" value="Genomic_DNA"/>
</dbReference>
<evidence type="ECO:0000256" key="1">
    <source>
        <dbReference type="SAM" id="MobiDB-lite"/>
    </source>
</evidence>
<reference evidence="2 3" key="1">
    <citation type="submission" date="2020-03" db="EMBL/GenBank/DDBJ databases">
        <title>Genome sequence of Toxoplasma gondii RH-88 strain.</title>
        <authorList>
            <person name="Lorenzi H.A."/>
            <person name="Venepally P."/>
            <person name="Rozenberg A."/>
            <person name="Sibley D."/>
        </authorList>
    </citation>
    <scope>NUCLEOTIDE SEQUENCE [LARGE SCALE GENOMIC DNA]</scope>
    <source>
        <strain evidence="2 3">RH-88</strain>
    </source>
</reference>
<proteinExistence type="predicted"/>
<feature type="region of interest" description="Disordered" evidence="1">
    <location>
        <begin position="44"/>
        <end position="91"/>
    </location>
</feature>
<evidence type="ECO:0000313" key="2">
    <source>
        <dbReference type="EMBL" id="KAF4638228.1"/>
    </source>
</evidence>
<comment type="caution">
    <text evidence="2">The sequence shown here is derived from an EMBL/GenBank/DDBJ whole genome shotgun (WGS) entry which is preliminary data.</text>
</comment>
<protein>
    <submittedName>
        <fullName evidence="2">Uncharacterized protein</fullName>
    </submittedName>
</protein>
<gene>
    <name evidence="2" type="ORF">TGRH88_058360</name>
</gene>
<keyword evidence="3" id="KW-1185">Reference proteome</keyword>
<evidence type="ECO:0000313" key="3">
    <source>
        <dbReference type="Proteomes" id="UP000557509"/>
    </source>
</evidence>
<organism evidence="2 3">
    <name type="scientific">Toxoplasma gondii</name>
    <dbReference type="NCBI Taxonomy" id="5811"/>
    <lineage>
        <taxon>Eukaryota</taxon>
        <taxon>Sar</taxon>
        <taxon>Alveolata</taxon>
        <taxon>Apicomplexa</taxon>
        <taxon>Conoidasida</taxon>
        <taxon>Coccidia</taxon>
        <taxon>Eucoccidiorida</taxon>
        <taxon>Eimeriorina</taxon>
        <taxon>Sarcocystidae</taxon>
        <taxon>Toxoplasma</taxon>
    </lineage>
</organism>
<dbReference type="AlphaFoldDB" id="A0A7J6JTL9"/>
<feature type="compositionally biased region" description="Polar residues" evidence="1">
    <location>
        <begin position="52"/>
        <end position="62"/>
    </location>
</feature>
<accession>A0A7J6JTL9</accession>